<dbReference type="SUPFAM" id="SSF53756">
    <property type="entry name" value="UDP-Glycosyltransferase/glycogen phosphorylase"/>
    <property type="match status" value="1"/>
</dbReference>
<reference evidence="2" key="1">
    <citation type="journal article" date="2015" name="Nature">
        <title>Complex archaea that bridge the gap between prokaryotes and eukaryotes.</title>
        <authorList>
            <person name="Spang A."/>
            <person name="Saw J.H."/>
            <person name="Jorgensen S.L."/>
            <person name="Zaremba-Niedzwiedzka K."/>
            <person name="Martijn J."/>
            <person name="Lind A.E."/>
            <person name="van Eijk R."/>
            <person name="Schleper C."/>
            <person name="Guy L."/>
            <person name="Ettema T.J."/>
        </authorList>
    </citation>
    <scope>NUCLEOTIDE SEQUENCE</scope>
</reference>
<feature type="non-terminal residue" evidence="2">
    <location>
        <position position="257"/>
    </location>
</feature>
<dbReference type="EMBL" id="LAZR01064471">
    <property type="protein sequence ID" value="KKK57451.1"/>
    <property type="molecule type" value="Genomic_DNA"/>
</dbReference>
<sequence>MTRSLEHIALITTNYPSPAHPAHGTFVEQLVKAIARLGTRCDVILPLPLHEVMLERRALKQGTVCDYGTLPVTIARPKYPSFSNKRVGPIDTSLATHFAFQRAALRAVRRLPGTPDAVYGHFINPAGATAVKIGTRLGIPSFVAVGESSMWAVKGIGWARTRQEFRDITGVVAVSEANRRQMISDIGVPAERTAVFPNGADLGVFHPRDKKEMRQWCSDHSHGNFCLVLDGDEVWVGLDHLIKSGFGYGSPRWCNLW</sequence>
<dbReference type="AlphaFoldDB" id="A0A0F8ZBN0"/>
<gene>
    <name evidence="2" type="ORF">LCGC14_3054320</name>
</gene>
<protein>
    <recommendedName>
        <fullName evidence="1">Glycosyltransferase subfamily 4-like N-terminal domain-containing protein</fullName>
    </recommendedName>
</protein>
<comment type="caution">
    <text evidence="2">The sequence shown here is derived from an EMBL/GenBank/DDBJ whole genome shotgun (WGS) entry which is preliminary data.</text>
</comment>
<evidence type="ECO:0000259" key="1">
    <source>
        <dbReference type="Pfam" id="PF13439"/>
    </source>
</evidence>
<organism evidence="2">
    <name type="scientific">marine sediment metagenome</name>
    <dbReference type="NCBI Taxonomy" id="412755"/>
    <lineage>
        <taxon>unclassified sequences</taxon>
        <taxon>metagenomes</taxon>
        <taxon>ecological metagenomes</taxon>
    </lineage>
</organism>
<dbReference type="Gene3D" id="3.40.50.2000">
    <property type="entry name" value="Glycogen Phosphorylase B"/>
    <property type="match status" value="1"/>
</dbReference>
<proteinExistence type="predicted"/>
<dbReference type="Pfam" id="PF13439">
    <property type="entry name" value="Glyco_transf_4"/>
    <property type="match status" value="1"/>
</dbReference>
<name>A0A0F8ZBN0_9ZZZZ</name>
<dbReference type="InterPro" id="IPR028098">
    <property type="entry name" value="Glyco_trans_4-like_N"/>
</dbReference>
<feature type="domain" description="Glycosyltransferase subfamily 4-like N-terminal" evidence="1">
    <location>
        <begin position="24"/>
        <end position="202"/>
    </location>
</feature>
<accession>A0A0F8ZBN0</accession>
<evidence type="ECO:0000313" key="2">
    <source>
        <dbReference type="EMBL" id="KKK57451.1"/>
    </source>
</evidence>